<evidence type="ECO:0000256" key="4">
    <source>
        <dbReference type="ARBA" id="ARBA00023136"/>
    </source>
</evidence>
<feature type="transmembrane region" description="Helical" evidence="5">
    <location>
        <begin position="86"/>
        <end position="104"/>
    </location>
</feature>
<dbReference type="PANTHER" id="PTHR37422:SF13">
    <property type="entry name" value="LIPOPOLYSACCHARIDE BIOSYNTHESIS PROTEIN PA4999-RELATED"/>
    <property type="match status" value="1"/>
</dbReference>
<dbReference type="EMBL" id="BMNQ01000004">
    <property type="protein sequence ID" value="GGJ85925.1"/>
    <property type="molecule type" value="Genomic_DNA"/>
</dbReference>
<feature type="transmembrane region" description="Helical" evidence="5">
    <location>
        <begin position="156"/>
        <end position="174"/>
    </location>
</feature>
<dbReference type="InterPro" id="IPR007016">
    <property type="entry name" value="O-antigen_ligase-rel_domated"/>
</dbReference>
<dbReference type="GO" id="GO:0016020">
    <property type="term" value="C:membrane"/>
    <property type="evidence" value="ECO:0007669"/>
    <property type="project" value="UniProtKB-SubCell"/>
</dbReference>
<protein>
    <recommendedName>
        <fullName evidence="6">O-antigen ligase-related domain-containing protein</fullName>
    </recommendedName>
</protein>
<evidence type="ECO:0000259" key="6">
    <source>
        <dbReference type="Pfam" id="PF04932"/>
    </source>
</evidence>
<evidence type="ECO:0000256" key="5">
    <source>
        <dbReference type="SAM" id="Phobius"/>
    </source>
</evidence>
<keyword evidence="8" id="KW-1185">Reference proteome</keyword>
<evidence type="ECO:0000313" key="8">
    <source>
        <dbReference type="Proteomes" id="UP000658382"/>
    </source>
</evidence>
<evidence type="ECO:0000256" key="1">
    <source>
        <dbReference type="ARBA" id="ARBA00004141"/>
    </source>
</evidence>
<dbReference type="PANTHER" id="PTHR37422">
    <property type="entry name" value="TEICHURONIC ACID BIOSYNTHESIS PROTEIN TUAE"/>
    <property type="match status" value="1"/>
</dbReference>
<keyword evidence="3 5" id="KW-1133">Transmembrane helix</keyword>
<feature type="transmembrane region" description="Helical" evidence="5">
    <location>
        <begin position="224"/>
        <end position="241"/>
    </location>
</feature>
<comment type="caution">
    <text evidence="7">The sequence shown here is derived from an EMBL/GenBank/DDBJ whole genome shotgun (WGS) entry which is preliminary data.</text>
</comment>
<reference evidence="7" key="1">
    <citation type="journal article" date="2014" name="Int. J. Syst. Evol. Microbiol.">
        <title>Complete genome sequence of Corynebacterium casei LMG S-19264T (=DSM 44701T), isolated from a smear-ripened cheese.</title>
        <authorList>
            <consortium name="US DOE Joint Genome Institute (JGI-PGF)"/>
            <person name="Walter F."/>
            <person name="Albersmeier A."/>
            <person name="Kalinowski J."/>
            <person name="Ruckert C."/>
        </authorList>
    </citation>
    <scope>NUCLEOTIDE SEQUENCE</scope>
    <source>
        <strain evidence="7">JCM 12580</strain>
    </source>
</reference>
<feature type="transmembrane region" description="Helical" evidence="5">
    <location>
        <begin position="59"/>
        <end position="80"/>
    </location>
</feature>
<name>A0A917PNK1_9BACI</name>
<comment type="subcellular location">
    <subcellularLocation>
        <location evidence="1">Membrane</location>
        <topology evidence="1">Multi-pass membrane protein</topology>
    </subcellularLocation>
</comment>
<dbReference type="Pfam" id="PF04932">
    <property type="entry name" value="Wzy_C"/>
    <property type="match status" value="1"/>
</dbReference>
<proteinExistence type="predicted"/>
<dbReference type="InterPro" id="IPR051533">
    <property type="entry name" value="WaaL-like"/>
</dbReference>
<keyword evidence="4 5" id="KW-0472">Membrane</keyword>
<feature type="transmembrane region" description="Helical" evidence="5">
    <location>
        <begin position="341"/>
        <end position="358"/>
    </location>
</feature>
<feature type="transmembrane region" description="Helical" evidence="5">
    <location>
        <begin position="312"/>
        <end position="329"/>
    </location>
</feature>
<feature type="transmembrane region" description="Helical" evidence="5">
    <location>
        <begin position="364"/>
        <end position="382"/>
    </location>
</feature>
<feature type="transmembrane region" description="Helical" evidence="5">
    <location>
        <begin position="116"/>
        <end position="136"/>
    </location>
</feature>
<sequence>MIVLFQKLTYVLLWLTIFTMPIQKHFIIPGIGSLNKAVGIALAGLAVFTVLLQKEFKKLPLFFVLLILFIFVNIASYFWASVPADALDKSVLFLQLAFIAWAIYEFACTKERLDGLIKSFVLGCSVIAIQSIYQYLTGSIQMGVSTRFFIEGYNPNSLGIIWSLGLAMAMYLTVNGSKLYSLFIPAGAFAILLTGSRTAMVLLIFVAICSFWLLFKYRIRFRKIITLSLVIIGWFVVSQLPPGQLERFSTVSDELAGGTLNGRTVIWESGLETFSQRPVLGAGAGSYQEAAAVYGEEMSSHNSYLSILTENGLIGMGIFVIMLSILLAFSFKLEKRNPYRWLCLTLITTWMILSIASHAEAQKYTWIIFGIIITAHYINVKIKDPVKTKTKPLFKKRIVW</sequence>
<evidence type="ECO:0000256" key="2">
    <source>
        <dbReference type="ARBA" id="ARBA00022692"/>
    </source>
</evidence>
<feature type="domain" description="O-antigen ligase-related" evidence="6">
    <location>
        <begin position="187"/>
        <end position="320"/>
    </location>
</feature>
<dbReference type="RefSeq" id="WP_188631537.1">
    <property type="nucleotide sequence ID" value="NZ_BMNQ01000004.1"/>
</dbReference>
<evidence type="ECO:0000256" key="3">
    <source>
        <dbReference type="ARBA" id="ARBA00022989"/>
    </source>
</evidence>
<evidence type="ECO:0000313" key="7">
    <source>
        <dbReference type="EMBL" id="GGJ85925.1"/>
    </source>
</evidence>
<feature type="transmembrane region" description="Helical" evidence="5">
    <location>
        <begin position="201"/>
        <end position="217"/>
    </location>
</feature>
<gene>
    <name evidence="7" type="ORF">GCM10007063_05490</name>
</gene>
<keyword evidence="2 5" id="KW-0812">Transmembrane</keyword>
<reference evidence="7" key="2">
    <citation type="submission" date="2020-09" db="EMBL/GenBank/DDBJ databases">
        <authorList>
            <person name="Sun Q."/>
            <person name="Ohkuma M."/>
        </authorList>
    </citation>
    <scope>NUCLEOTIDE SEQUENCE</scope>
    <source>
        <strain evidence="7">JCM 12580</strain>
    </source>
</reference>
<feature type="transmembrane region" description="Helical" evidence="5">
    <location>
        <begin position="34"/>
        <end position="52"/>
    </location>
</feature>
<dbReference type="AlphaFoldDB" id="A0A917PNK1"/>
<accession>A0A917PNK1</accession>
<feature type="transmembrane region" description="Helical" evidence="5">
    <location>
        <begin position="179"/>
        <end position="195"/>
    </location>
</feature>
<organism evidence="7 8">
    <name type="scientific">Lentibacillus kapialis</name>
    <dbReference type="NCBI Taxonomy" id="340214"/>
    <lineage>
        <taxon>Bacteria</taxon>
        <taxon>Bacillati</taxon>
        <taxon>Bacillota</taxon>
        <taxon>Bacilli</taxon>
        <taxon>Bacillales</taxon>
        <taxon>Bacillaceae</taxon>
        <taxon>Lentibacillus</taxon>
    </lineage>
</organism>
<dbReference type="Proteomes" id="UP000658382">
    <property type="component" value="Unassembled WGS sequence"/>
</dbReference>